<dbReference type="PANTHER" id="PTHR19328">
    <property type="entry name" value="HEDGEHOG-INTERACTING PROTEIN"/>
    <property type="match status" value="1"/>
</dbReference>
<dbReference type="AlphaFoldDB" id="A0A1R4FXI5"/>
<dbReference type="Gene3D" id="2.120.10.30">
    <property type="entry name" value="TolB, C-terminal domain"/>
    <property type="match status" value="1"/>
</dbReference>
<organism evidence="4 5">
    <name type="scientific">Arthrobacter rhombi</name>
    <dbReference type="NCBI Taxonomy" id="71253"/>
    <lineage>
        <taxon>Bacteria</taxon>
        <taxon>Bacillati</taxon>
        <taxon>Actinomycetota</taxon>
        <taxon>Actinomycetes</taxon>
        <taxon>Micrococcales</taxon>
        <taxon>Micrococcaceae</taxon>
        <taxon>Arthrobacter</taxon>
    </lineage>
</organism>
<dbReference type="Proteomes" id="UP000195913">
    <property type="component" value="Unassembled WGS sequence"/>
</dbReference>
<feature type="region of interest" description="Disordered" evidence="1">
    <location>
        <begin position="27"/>
        <end position="51"/>
    </location>
</feature>
<name>A0A1R4FXI5_9MICC</name>
<sequence>MRMRRGSLLAVAGITTSLALTCCTPGPTAGQATSTAAMSDSVPASSPAQPVEAAPTTSMITDGHDVVAENLEAPWSVVFREQTALISERDSGRILELEENGGTREIGVVPGVVHGGEGGLLGLAMRGTEQLYAYSTGADGNRIQRFELLGQPGSLALGGVTTLLDGIPAGTNHNGGRLGFGPDKMLYATTGDSGDRSLAQDRESLGGKILRMEPDGGIPASNPFDDSYVYSYGHRNPQGLAWDAVGTLYATEFGQSAWDELNVITAGANYGWPAVEGIADEEGFTDPVQEWEPAEASPSGMAITAGAIFIANLRGAALRVVPVAEDGTSNEHYVGQFGRLRQAVVAPDGDLWFLTNNTDGRGSPGPEDDQIISVGIRGS</sequence>
<keyword evidence="2" id="KW-0732">Signal</keyword>
<dbReference type="InterPro" id="IPR012938">
    <property type="entry name" value="Glc/Sorbosone_DH"/>
</dbReference>
<evidence type="ECO:0000256" key="2">
    <source>
        <dbReference type="SAM" id="SignalP"/>
    </source>
</evidence>
<feature type="region of interest" description="Disordered" evidence="1">
    <location>
        <begin position="357"/>
        <end position="379"/>
    </location>
</feature>
<dbReference type="InterPro" id="IPR011041">
    <property type="entry name" value="Quinoprot_gluc/sorb_DH_b-prop"/>
</dbReference>
<keyword evidence="5" id="KW-1185">Reference proteome</keyword>
<evidence type="ECO:0000313" key="5">
    <source>
        <dbReference type="Proteomes" id="UP000195913"/>
    </source>
</evidence>
<evidence type="ECO:0000313" key="4">
    <source>
        <dbReference type="EMBL" id="SJM60639.1"/>
    </source>
</evidence>
<feature type="signal peptide" evidence="2">
    <location>
        <begin position="1"/>
        <end position="19"/>
    </location>
</feature>
<feature type="domain" description="Glucose/Sorbosone dehydrogenase" evidence="3">
    <location>
        <begin position="71"/>
        <end position="361"/>
    </location>
</feature>
<protein>
    <recommendedName>
        <fullName evidence="3">Glucose/Sorbosone dehydrogenase domain-containing protein</fullName>
    </recommendedName>
</protein>
<gene>
    <name evidence="4" type="ORF">FM101_06385</name>
</gene>
<dbReference type="EMBL" id="FUHW01000024">
    <property type="protein sequence ID" value="SJM60639.1"/>
    <property type="molecule type" value="Genomic_DNA"/>
</dbReference>
<proteinExistence type="predicted"/>
<feature type="compositionally biased region" description="Polar residues" evidence="1">
    <location>
        <begin position="30"/>
        <end position="48"/>
    </location>
</feature>
<dbReference type="RefSeq" id="WP_218778264.1">
    <property type="nucleotide sequence ID" value="NZ_FUHW01000024.1"/>
</dbReference>
<dbReference type="InterPro" id="IPR011042">
    <property type="entry name" value="6-blade_b-propeller_TolB-like"/>
</dbReference>
<reference evidence="4 5" key="1">
    <citation type="submission" date="2017-02" db="EMBL/GenBank/DDBJ databases">
        <authorList>
            <person name="Peterson S.W."/>
        </authorList>
    </citation>
    <scope>NUCLEOTIDE SEQUENCE [LARGE SCALE GENOMIC DNA]</scope>
    <source>
        <strain evidence="4 5">B Ar 00.02</strain>
    </source>
</reference>
<feature type="chain" id="PRO_5038728934" description="Glucose/Sorbosone dehydrogenase domain-containing protein" evidence="2">
    <location>
        <begin position="20"/>
        <end position="379"/>
    </location>
</feature>
<dbReference type="Pfam" id="PF07995">
    <property type="entry name" value="GSDH"/>
    <property type="match status" value="1"/>
</dbReference>
<dbReference type="PANTHER" id="PTHR19328:SF13">
    <property type="entry name" value="HIPL1 PROTEIN"/>
    <property type="match status" value="1"/>
</dbReference>
<accession>A0A1R4FXI5</accession>
<evidence type="ECO:0000256" key="1">
    <source>
        <dbReference type="SAM" id="MobiDB-lite"/>
    </source>
</evidence>
<dbReference type="SUPFAM" id="SSF50952">
    <property type="entry name" value="Soluble quinoprotein glucose dehydrogenase"/>
    <property type="match status" value="1"/>
</dbReference>
<evidence type="ECO:0000259" key="3">
    <source>
        <dbReference type="Pfam" id="PF07995"/>
    </source>
</evidence>